<evidence type="ECO:0000256" key="3">
    <source>
        <dbReference type="ARBA" id="ARBA00023163"/>
    </source>
</evidence>
<keyword evidence="3" id="KW-0804">Transcription</keyword>
<dbReference type="InterPro" id="IPR009057">
    <property type="entry name" value="Homeodomain-like_sf"/>
</dbReference>
<dbReference type="OrthoDB" id="4823039at2"/>
<proteinExistence type="predicted"/>
<evidence type="ECO:0000256" key="1">
    <source>
        <dbReference type="ARBA" id="ARBA00023015"/>
    </source>
</evidence>
<dbReference type="GO" id="GO:0003700">
    <property type="term" value="F:DNA-binding transcription factor activity"/>
    <property type="evidence" value="ECO:0007669"/>
    <property type="project" value="TreeGrafter"/>
</dbReference>
<dbReference type="PANTHER" id="PTHR30055">
    <property type="entry name" value="HTH-TYPE TRANSCRIPTIONAL REGULATOR RUTR"/>
    <property type="match status" value="1"/>
</dbReference>
<evidence type="ECO:0000256" key="2">
    <source>
        <dbReference type="ARBA" id="ARBA00023125"/>
    </source>
</evidence>
<dbReference type="InterPro" id="IPR001647">
    <property type="entry name" value="HTH_TetR"/>
</dbReference>
<dbReference type="PROSITE" id="PS50977">
    <property type="entry name" value="HTH_TETR_2"/>
    <property type="match status" value="1"/>
</dbReference>
<dbReference type="PRINTS" id="PR00455">
    <property type="entry name" value="HTHTETR"/>
</dbReference>
<dbReference type="GO" id="GO:0000976">
    <property type="term" value="F:transcription cis-regulatory region binding"/>
    <property type="evidence" value="ECO:0007669"/>
    <property type="project" value="TreeGrafter"/>
</dbReference>
<keyword evidence="2 4" id="KW-0238">DNA-binding</keyword>
<evidence type="ECO:0000313" key="6">
    <source>
        <dbReference type="EMBL" id="TVZ02901.1"/>
    </source>
</evidence>
<gene>
    <name evidence="6" type="ORF">EAS64_20700</name>
</gene>
<sequence length="228" mass="24578">MESNVEPVNRRRYDASRRREQARLTREAIIAAARRRFLHDGYATTTIASIAADAGASADTIYKSFGGKAGLLKAMCQNALVGAGPVPAEQRSDAMQASQSDPSRMLRRLGTLTAEVAPRIAPLLLLLARAAETDSEVAQLRAGLDAARLARMTQVAEILAGKTRLRPGLSVQEAAEIMWTYSSPELYGLLVVSRGWSPDRYGEFVGESLVDALLGHDSGDGTAHDDRI</sequence>
<dbReference type="Proteomes" id="UP000460272">
    <property type="component" value="Unassembled WGS sequence"/>
</dbReference>
<evidence type="ECO:0000256" key="4">
    <source>
        <dbReference type="PROSITE-ProRule" id="PRU00335"/>
    </source>
</evidence>
<dbReference type="AlphaFoldDB" id="A0A6P2BXA0"/>
<keyword evidence="7" id="KW-1185">Reference proteome</keyword>
<dbReference type="SUPFAM" id="SSF46689">
    <property type="entry name" value="Homeodomain-like"/>
    <property type="match status" value="1"/>
</dbReference>
<keyword evidence="1" id="KW-0805">Transcription regulation</keyword>
<evidence type="ECO:0000259" key="5">
    <source>
        <dbReference type="PROSITE" id="PS50977"/>
    </source>
</evidence>
<organism evidence="6 7">
    <name type="scientific">Trebonia kvetii</name>
    <dbReference type="NCBI Taxonomy" id="2480626"/>
    <lineage>
        <taxon>Bacteria</taxon>
        <taxon>Bacillati</taxon>
        <taxon>Actinomycetota</taxon>
        <taxon>Actinomycetes</taxon>
        <taxon>Streptosporangiales</taxon>
        <taxon>Treboniaceae</taxon>
        <taxon>Trebonia</taxon>
    </lineage>
</organism>
<dbReference type="Pfam" id="PF00440">
    <property type="entry name" value="TetR_N"/>
    <property type="match status" value="1"/>
</dbReference>
<dbReference type="InterPro" id="IPR050109">
    <property type="entry name" value="HTH-type_TetR-like_transc_reg"/>
</dbReference>
<feature type="domain" description="HTH tetR-type" evidence="5">
    <location>
        <begin position="23"/>
        <end position="83"/>
    </location>
</feature>
<protein>
    <submittedName>
        <fullName evidence="6">TetR/AcrR family transcriptional regulator</fullName>
    </submittedName>
</protein>
<name>A0A6P2BXA0_9ACTN</name>
<dbReference type="Gene3D" id="1.10.357.10">
    <property type="entry name" value="Tetracycline Repressor, domain 2"/>
    <property type="match status" value="1"/>
</dbReference>
<comment type="caution">
    <text evidence="6">The sequence shown here is derived from an EMBL/GenBank/DDBJ whole genome shotgun (WGS) entry which is preliminary data.</text>
</comment>
<evidence type="ECO:0000313" key="7">
    <source>
        <dbReference type="Proteomes" id="UP000460272"/>
    </source>
</evidence>
<accession>A0A6P2BXA0</accession>
<dbReference type="EMBL" id="RPFW01000004">
    <property type="protein sequence ID" value="TVZ02901.1"/>
    <property type="molecule type" value="Genomic_DNA"/>
</dbReference>
<reference evidence="6 7" key="1">
    <citation type="submission" date="2018-11" db="EMBL/GenBank/DDBJ databases">
        <title>Trebonia kvetii gen.nov., sp.nov., a novel acidophilic actinobacterium, and proposal of the new actinobacterial family Treboniaceae fam. nov.</title>
        <authorList>
            <person name="Rapoport D."/>
            <person name="Sagova-Mareckova M."/>
            <person name="Sedlacek I."/>
            <person name="Provaznik J."/>
            <person name="Kralova S."/>
            <person name="Pavlinic D."/>
            <person name="Benes V."/>
            <person name="Kopecky J."/>
        </authorList>
    </citation>
    <scope>NUCLEOTIDE SEQUENCE [LARGE SCALE GENOMIC DNA]</scope>
    <source>
        <strain evidence="6 7">15Tr583</strain>
    </source>
</reference>
<feature type="DNA-binding region" description="H-T-H motif" evidence="4">
    <location>
        <begin position="46"/>
        <end position="65"/>
    </location>
</feature>
<dbReference type="PANTHER" id="PTHR30055:SF234">
    <property type="entry name" value="HTH-TYPE TRANSCRIPTIONAL REGULATOR BETI"/>
    <property type="match status" value="1"/>
</dbReference>